<reference evidence="2 3" key="1">
    <citation type="submission" date="2012-02" db="EMBL/GenBank/DDBJ databases">
        <title>The Genome Sequence of Bacteroides cellulosilyticus CL02T12C19.</title>
        <authorList>
            <consortium name="The Broad Institute Genome Sequencing Platform"/>
            <person name="Earl A."/>
            <person name="Ward D."/>
            <person name="Feldgarden M."/>
            <person name="Gevers D."/>
            <person name="Zitomersky N.L."/>
            <person name="Coyne M.J."/>
            <person name="Comstock L.E."/>
            <person name="Young S.K."/>
            <person name="Zeng Q."/>
            <person name="Gargeya S."/>
            <person name="Fitzgerald M."/>
            <person name="Haas B."/>
            <person name="Abouelleil A."/>
            <person name="Alvarado L."/>
            <person name="Arachchi H.M."/>
            <person name="Berlin A."/>
            <person name="Chapman S.B."/>
            <person name="Gearin G."/>
            <person name="Goldberg J."/>
            <person name="Griggs A."/>
            <person name="Gujja S."/>
            <person name="Hansen M."/>
            <person name="Heiman D."/>
            <person name="Howarth C."/>
            <person name="Larimer J."/>
            <person name="Lui A."/>
            <person name="MacDonald P.J.P."/>
            <person name="McCowen C."/>
            <person name="Montmayeur A."/>
            <person name="Murphy C."/>
            <person name="Neiman D."/>
            <person name="Pearson M."/>
            <person name="Priest M."/>
            <person name="Roberts A."/>
            <person name="Saif S."/>
            <person name="Shea T."/>
            <person name="Sisk P."/>
            <person name="Stolte C."/>
            <person name="Sykes S."/>
            <person name="Wortman J."/>
            <person name="Nusbaum C."/>
            <person name="Birren B."/>
        </authorList>
    </citation>
    <scope>NUCLEOTIDE SEQUENCE [LARGE SCALE GENOMIC DNA]</scope>
    <source>
        <strain evidence="2 3">CL02T12C19</strain>
    </source>
</reference>
<dbReference type="Proteomes" id="UP000003741">
    <property type="component" value="Unassembled WGS sequence"/>
</dbReference>
<dbReference type="InterPro" id="IPR032215">
    <property type="entry name" value="DUF5034"/>
</dbReference>
<dbReference type="PATRIC" id="fig|997874.3.peg.2112"/>
<dbReference type="Pfam" id="PF16437">
    <property type="entry name" value="DUF5034"/>
    <property type="match status" value="1"/>
</dbReference>
<proteinExistence type="predicted"/>
<dbReference type="HOGENOM" id="CLU_128060_0_0_10"/>
<keyword evidence="1" id="KW-0732">Signal</keyword>
<gene>
    <name evidence="2" type="ORF">HMPREF1062_02067</name>
</gene>
<dbReference type="EMBL" id="AGXG01000046">
    <property type="protein sequence ID" value="EIY32779.1"/>
    <property type="molecule type" value="Genomic_DNA"/>
</dbReference>
<feature type="signal peptide" evidence="1">
    <location>
        <begin position="1"/>
        <end position="22"/>
    </location>
</feature>
<evidence type="ECO:0000256" key="1">
    <source>
        <dbReference type="SAM" id="SignalP"/>
    </source>
</evidence>
<evidence type="ECO:0000313" key="2">
    <source>
        <dbReference type="EMBL" id="EIY32779.1"/>
    </source>
</evidence>
<protein>
    <recommendedName>
        <fullName evidence="4">DUF5034 domain-containing protein</fullName>
    </recommendedName>
</protein>
<keyword evidence="3" id="KW-1185">Reference proteome</keyword>
<accession>I9FHD2</accession>
<dbReference type="RefSeq" id="WP_007216809.1">
    <property type="nucleotide sequence ID" value="NZ_JH724086.1"/>
</dbReference>
<evidence type="ECO:0008006" key="4">
    <source>
        <dbReference type="Google" id="ProtNLM"/>
    </source>
</evidence>
<sequence>MKTKNIFYAGLCALFMLTSAMCCDDDDSEGIIELTGIKLNQYNNTGAYPVIIENGQCPKEAYLIRISPISEYYYSTNILKSPIIAFRIITLTDFNEDYPAGSDIYKLFKEYPPMLLNENFREHYLSSDCLDKGQPITTITWGDFYKVLLTYPQPGNYQFRIELETEDGNILSEETEVILY</sequence>
<organism evidence="2 3">
    <name type="scientific">Bacteroides cellulosilyticus CL02T12C19</name>
    <dbReference type="NCBI Taxonomy" id="997874"/>
    <lineage>
        <taxon>Bacteria</taxon>
        <taxon>Pseudomonadati</taxon>
        <taxon>Bacteroidota</taxon>
        <taxon>Bacteroidia</taxon>
        <taxon>Bacteroidales</taxon>
        <taxon>Bacteroidaceae</taxon>
        <taxon>Bacteroides</taxon>
    </lineage>
</organism>
<name>I9FHD2_9BACE</name>
<comment type="caution">
    <text evidence="2">The sequence shown here is derived from an EMBL/GenBank/DDBJ whole genome shotgun (WGS) entry which is preliminary data.</text>
</comment>
<evidence type="ECO:0000313" key="3">
    <source>
        <dbReference type="Proteomes" id="UP000003741"/>
    </source>
</evidence>
<feature type="chain" id="PRO_5003720251" description="DUF5034 domain-containing protein" evidence="1">
    <location>
        <begin position="23"/>
        <end position="180"/>
    </location>
</feature>
<dbReference type="OrthoDB" id="1047003at2"/>
<dbReference type="AlphaFoldDB" id="I9FHD2"/>